<feature type="domain" description="Helitron helicase-like" evidence="1">
    <location>
        <begin position="540"/>
        <end position="632"/>
    </location>
</feature>
<dbReference type="OrthoDB" id="2272314at2759"/>
<dbReference type="EMBL" id="AVOT02003643">
    <property type="protein sequence ID" value="MBW0474139.1"/>
    <property type="molecule type" value="Genomic_DNA"/>
</dbReference>
<comment type="caution">
    <text evidence="2">The sequence shown here is derived from an EMBL/GenBank/DDBJ whole genome shotgun (WGS) entry which is preliminary data.</text>
</comment>
<dbReference type="Pfam" id="PF14214">
    <property type="entry name" value="Helitron_like_N"/>
    <property type="match status" value="1"/>
</dbReference>
<dbReference type="AlphaFoldDB" id="A0A9Q3BZ35"/>
<dbReference type="PANTHER" id="PTHR45786:SF74">
    <property type="entry name" value="ATP-DEPENDENT DNA HELICASE"/>
    <property type="match status" value="1"/>
</dbReference>
<dbReference type="Proteomes" id="UP000765509">
    <property type="component" value="Unassembled WGS sequence"/>
</dbReference>
<protein>
    <recommendedName>
        <fullName evidence="1">Helitron helicase-like domain-containing protein</fullName>
    </recommendedName>
</protein>
<proteinExistence type="predicted"/>
<dbReference type="PANTHER" id="PTHR45786">
    <property type="entry name" value="DNA BINDING PROTEIN-LIKE"/>
    <property type="match status" value="1"/>
</dbReference>
<organism evidence="2 3">
    <name type="scientific">Austropuccinia psidii MF-1</name>
    <dbReference type="NCBI Taxonomy" id="1389203"/>
    <lineage>
        <taxon>Eukaryota</taxon>
        <taxon>Fungi</taxon>
        <taxon>Dikarya</taxon>
        <taxon>Basidiomycota</taxon>
        <taxon>Pucciniomycotina</taxon>
        <taxon>Pucciniomycetes</taxon>
        <taxon>Pucciniales</taxon>
        <taxon>Sphaerophragmiaceae</taxon>
        <taxon>Austropuccinia</taxon>
    </lineage>
</organism>
<reference evidence="2" key="1">
    <citation type="submission" date="2021-03" db="EMBL/GenBank/DDBJ databases">
        <title>Draft genome sequence of rust myrtle Austropuccinia psidii MF-1, a brazilian biotype.</title>
        <authorList>
            <person name="Quecine M.C."/>
            <person name="Pachon D.M.R."/>
            <person name="Bonatelli M.L."/>
            <person name="Correr F.H."/>
            <person name="Franceschini L.M."/>
            <person name="Leite T.F."/>
            <person name="Margarido G.R.A."/>
            <person name="Almeida C.A."/>
            <person name="Ferrarezi J.A."/>
            <person name="Labate C.A."/>
        </authorList>
    </citation>
    <scope>NUCLEOTIDE SEQUENCE</scope>
    <source>
        <strain evidence="2">MF-1</strain>
    </source>
</reference>
<keyword evidence="3" id="KW-1185">Reference proteome</keyword>
<name>A0A9Q3BZ35_9BASI</name>
<dbReference type="InterPro" id="IPR025476">
    <property type="entry name" value="Helitron_helicase-like"/>
</dbReference>
<sequence length="640" mass="72877">MYIGVYNPQCTTPLALSHDISVYFNNKLHSSGFGVVASCKEKSITLGNNVEFVLSCTIRHYDWNPEERQQVPFGVTYIVRKKGTSNGFFGLFQIGHEIAVSGPLIDWDEEEDHRVVLVNSISLSSGQPSLKPYISNTHRPSEQRDGIQRVVTNKLKVDDQLVKGKLKALKGSLSSIDQFSTDDYDKDVDLHNQEDSNTPPIIKLERDFNLKTEYLQSEEGEINKVCNNQEESFINTFGKKNSQVDPFRCPKTIKSSYRLLDPSNHIEVKLIIVILTHPRMVNKGLAANHPDKNNEKSINIRFPWEIPLKIGNCDDECISCGALNWHKERNQANKNKQKTDFSICCQHGSFKLPHDSLFSDKLDPFLQKMFLSNSKYKGQTAKFAQVFVVGDSGIGEVNHQIKNINAKISHDILLFWQNFLNANNPYAKIYCSAKFIIGDELTQTYALRSLEGQVLNPSLYNKPTGNEIDMVITDGSGRKSPRDVVLHCMGGNLQHIQDSHSGYLALRYPLLFPYGEQHWHPNSKLLNTKRQTGKISQNEWYAYLLFDRINIISLPLHAKRLFQEFVIDLYICIESNRLQYIRSNQKQLKVDMYQGLTETLEAEGDVDGKKFVLPSTFIGGPCAMLQLYQDAMENLHFSLQ</sequence>
<accession>A0A9Q3BZ35</accession>
<evidence type="ECO:0000313" key="2">
    <source>
        <dbReference type="EMBL" id="MBW0474139.1"/>
    </source>
</evidence>
<gene>
    <name evidence="2" type="ORF">O181_013854</name>
</gene>
<evidence type="ECO:0000259" key="1">
    <source>
        <dbReference type="Pfam" id="PF14214"/>
    </source>
</evidence>
<evidence type="ECO:0000313" key="3">
    <source>
        <dbReference type="Proteomes" id="UP000765509"/>
    </source>
</evidence>